<accession>A0A0G4FKA8</accession>
<feature type="region of interest" description="Disordered" evidence="1">
    <location>
        <begin position="333"/>
        <end position="373"/>
    </location>
</feature>
<sequence>MGGSRHLIAEGSASFYVVIIVPGFLFLCLLVGLTLCFLHLRSSTKGTGGVGAKGPKEDVEKGYKHANANETERQGGSVGDSEASPRPSISTLRAGGKIPSLTASTDPITMNAASPDTAHPPTGGNSTALAGSSGVQELLPPQIQEEDEKSAEEGAGGDGEDSSHHPVAPGTSNGADWGLSGSASVQPSSLPPAVEKQRERIPVRLQVITSFPQQSHPLASFQGGESSEGAMALDGVSASLLTPRRPVRYRHSRHDTPCYDPPPRLLTDPSFSPGGCSSPLVLQPKSILKNSPSPRNNMNNRQPSSGVEGSSARLGQVGDSIDILSQTSHIHGTPTAQMSAADAGANPEQPPQTTPIHGFASGGQTGSSSANRAGPLHCSSVSLVIPQDPVPGPLPFSVRPLQSDCLSVPSDAVNNTSQVMPSPSGGLSVGVAQSSLMVVAQSSSLCPSQTGKRLRWAESLGSISSSVSSVRTGQSPSPKSIVRKKTPERFREGRALGLGRRVREEGSEDSSLEAVRDGHGGLVGLEGGGGGTDDERGEGGNWGSASPPPSFPSSDEQTPLELFGQNDHPSPTGSSGGLSQCWESVARSLRRADLFTESAPTDTLKVALNPGEGEGGAAKEEGDGRTESPPPLPFRSSGPSVASGDPARIPLGTALVCVSKGTAPRIQERGRASAQLGQSRSSRSASSSRFTVPPKGGGEDDKQGRQEGEARQRAGKVSDQRPLQGEKEQGSSALVCTMVEKGKRDAGASPAALSAPVVGGTRDFNTAELIARYFENMRAREEAERGDAEDH</sequence>
<feature type="compositionally biased region" description="Gly residues" evidence="1">
    <location>
        <begin position="520"/>
        <end position="531"/>
    </location>
</feature>
<feature type="compositionally biased region" description="Polar residues" evidence="1">
    <location>
        <begin position="123"/>
        <end position="132"/>
    </location>
</feature>
<keyword evidence="2" id="KW-1133">Transmembrane helix</keyword>
<feature type="region of interest" description="Disordered" evidence="1">
    <location>
        <begin position="596"/>
        <end position="648"/>
    </location>
</feature>
<feature type="region of interest" description="Disordered" evidence="1">
    <location>
        <begin position="663"/>
        <end position="734"/>
    </location>
</feature>
<feature type="compositionally biased region" description="Low complexity" evidence="1">
    <location>
        <begin position="672"/>
        <end position="689"/>
    </location>
</feature>
<evidence type="ECO:0000313" key="3">
    <source>
        <dbReference type="EMBL" id="CEM14238.1"/>
    </source>
</evidence>
<feature type="region of interest" description="Disordered" evidence="1">
    <location>
        <begin position="144"/>
        <end position="198"/>
    </location>
</feature>
<dbReference type="EMBL" id="CDMZ01000437">
    <property type="protein sequence ID" value="CEM14238.1"/>
    <property type="molecule type" value="Genomic_DNA"/>
</dbReference>
<feature type="compositionally biased region" description="Polar residues" evidence="1">
    <location>
        <begin position="567"/>
        <end position="579"/>
    </location>
</feature>
<feature type="compositionally biased region" description="Low complexity" evidence="1">
    <location>
        <begin position="290"/>
        <end position="305"/>
    </location>
</feature>
<feature type="region of interest" description="Disordered" evidence="1">
    <location>
        <begin position="66"/>
        <end position="132"/>
    </location>
</feature>
<keyword evidence="2" id="KW-0472">Membrane</keyword>
<feature type="transmembrane region" description="Helical" evidence="2">
    <location>
        <begin position="15"/>
        <end position="38"/>
    </location>
</feature>
<organism evidence="3">
    <name type="scientific">Chromera velia CCMP2878</name>
    <dbReference type="NCBI Taxonomy" id="1169474"/>
    <lineage>
        <taxon>Eukaryota</taxon>
        <taxon>Sar</taxon>
        <taxon>Alveolata</taxon>
        <taxon>Colpodellida</taxon>
        <taxon>Chromeraceae</taxon>
        <taxon>Chromera</taxon>
    </lineage>
</organism>
<feature type="region of interest" description="Disordered" evidence="1">
    <location>
        <begin position="465"/>
        <end position="579"/>
    </location>
</feature>
<reference evidence="3" key="1">
    <citation type="submission" date="2014-11" db="EMBL/GenBank/DDBJ databases">
        <authorList>
            <person name="Otto D Thomas"/>
            <person name="Naeem Raeece"/>
        </authorList>
    </citation>
    <scope>NUCLEOTIDE SEQUENCE</scope>
</reference>
<feature type="compositionally biased region" description="Basic and acidic residues" evidence="1">
    <location>
        <begin position="617"/>
        <end position="626"/>
    </location>
</feature>
<gene>
    <name evidence="3" type="ORF">Cvel_17477</name>
</gene>
<proteinExistence type="predicted"/>
<name>A0A0G4FKA8_9ALVE</name>
<protein>
    <recommendedName>
        <fullName evidence="4">Transmembrane protein</fullName>
    </recommendedName>
</protein>
<keyword evidence="2" id="KW-0812">Transmembrane</keyword>
<evidence type="ECO:0000256" key="2">
    <source>
        <dbReference type="SAM" id="Phobius"/>
    </source>
</evidence>
<dbReference type="VEuPathDB" id="CryptoDB:Cvel_17477"/>
<feature type="compositionally biased region" description="Low complexity" evidence="1">
    <location>
        <begin position="465"/>
        <end position="477"/>
    </location>
</feature>
<feature type="compositionally biased region" description="Basic and acidic residues" evidence="1">
    <location>
        <begin position="485"/>
        <end position="494"/>
    </location>
</feature>
<feature type="compositionally biased region" description="Polar residues" evidence="1">
    <location>
        <begin position="101"/>
        <end position="114"/>
    </location>
</feature>
<evidence type="ECO:0000256" key="1">
    <source>
        <dbReference type="SAM" id="MobiDB-lite"/>
    </source>
</evidence>
<evidence type="ECO:0008006" key="4">
    <source>
        <dbReference type="Google" id="ProtNLM"/>
    </source>
</evidence>
<feature type="compositionally biased region" description="Basic and acidic residues" evidence="1">
    <location>
        <begin position="697"/>
        <end position="729"/>
    </location>
</feature>
<dbReference type="AlphaFoldDB" id="A0A0G4FKA8"/>
<feature type="region of interest" description="Disordered" evidence="1">
    <location>
        <begin position="244"/>
        <end position="313"/>
    </location>
</feature>